<evidence type="ECO:0000313" key="2">
    <source>
        <dbReference type="EMBL" id="MCI19311.1"/>
    </source>
</evidence>
<evidence type="ECO:0000256" key="1">
    <source>
        <dbReference type="SAM" id="MobiDB-lite"/>
    </source>
</evidence>
<proteinExistence type="predicted"/>
<accession>A0A392Q4Q6</accession>
<feature type="non-terminal residue" evidence="2">
    <location>
        <position position="22"/>
    </location>
</feature>
<sequence>MATAAERGRLCGGCPAGSRRRR</sequence>
<keyword evidence="3" id="KW-1185">Reference proteome</keyword>
<comment type="caution">
    <text evidence="2">The sequence shown here is derived from an EMBL/GenBank/DDBJ whole genome shotgun (WGS) entry which is preliminary data.</text>
</comment>
<dbReference type="Proteomes" id="UP000265520">
    <property type="component" value="Unassembled WGS sequence"/>
</dbReference>
<evidence type="ECO:0000313" key="3">
    <source>
        <dbReference type="Proteomes" id="UP000265520"/>
    </source>
</evidence>
<reference evidence="2 3" key="1">
    <citation type="journal article" date="2018" name="Front. Plant Sci.">
        <title>Red Clover (Trifolium pratense) and Zigzag Clover (T. medium) - A Picture of Genomic Similarities and Differences.</title>
        <authorList>
            <person name="Dluhosova J."/>
            <person name="Istvanek J."/>
            <person name="Nedelnik J."/>
            <person name="Repkova J."/>
        </authorList>
    </citation>
    <scope>NUCLEOTIDE SEQUENCE [LARGE SCALE GENOMIC DNA]</scope>
    <source>
        <strain evidence="3">cv. 10/8</strain>
        <tissue evidence="2">Leaf</tissue>
    </source>
</reference>
<feature type="region of interest" description="Disordered" evidence="1">
    <location>
        <begin position="1"/>
        <end position="22"/>
    </location>
</feature>
<organism evidence="2 3">
    <name type="scientific">Trifolium medium</name>
    <dbReference type="NCBI Taxonomy" id="97028"/>
    <lineage>
        <taxon>Eukaryota</taxon>
        <taxon>Viridiplantae</taxon>
        <taxon>Streptophyta</taxon>
        <taxon>Embryophyta</taxon>
        <taxon>Tracheophyta</taxon>
        <taxon>Spermatophyta</taxon>
        <taxon>Magnoliopsida</taxon>
        <taxon>eudicotyledons</taxon>
        <taxon>Gunneridae</taxon>
        <taxon>Pentapetalae</taxon>
        <taxon>rosids</taxon>
        <taxon>fabids</taxon>
        <taxon>Fabales</taxon>
        <taxon>Fabaceae</taxon>
        <taxon>Papilionoideae</taxon>
        <taxon>50 kb inversion clade</taxon>
        <taxon>NPAAA clade</taxon>
        <taxon>Hologalegina</taxon>
        <taxon>IRL clade</taxon>
        <taxon>Trifolieae</taxon>
        <taxon>Trifolium</taxon>
    </lineage>
</organism>
<dbReference type="EMBL" id="LXQA010114218">
    <property type="protein sequence ID" value="MCI19311.1"/>
    <property type="molecule type" value="Genomic_DNA"/>
</dbReference>
<protein>
    <submittedName>
        <fullName evidence="2">Uncharacterized protein</fullName>
    </submittedName>
</protein>
<dbReference type="AlphaFoldDB" id="A0A392Q4Q6"/>
<name>A0A392Q4Q6_9FABA</name>